<dbReference type="Pfam" id="PF01263">
    <property type="entry name" value="Aldose_epim"/>
    <property type="match status" value="1"/>
</dbReference>
<organism evidence="11">
    <name type="scientific">bioreactor metagenome</name>
    <dbReference type="NCBI Taxonomy" id="1076179"/>
    <lineage>
        <taxon>unclassified sequences</taxon>
        <taxon>metagenomes</taxon>
        <taxon>ecological metagenomes</taxon>
    </lineage>
</organism>
<gene>
    <name evidence="11" type="primary">mro_15</name>
    <name evidence="11" type="ORF">SDC9_114019</name>
</gene>
<evidence type="ECO:0000256" key="7">
    <source>
        <dbReference type="ARBA" id="ARBA00022490"/>
    </source>
</evidence>
<keyword evidence="10" id="KW-0119">Carbohydrate metabolism</keyword>
<keyword evidence="8" id="KW-0597">Phosphoprotein</keyword>
<dbReference type="PROSITE" id="PS00545">
    <property type="entry name" value="ALDOSE_1_EPIMERASE"/>
    <property type="match status" value="1"/>
</dbReference>
<dbReference type="Gene3D" id="2.70.98.10">
    <property type="match status" value="1"/>
</dbReference>
<comment type="catalytic activity">
    <reaction evidence="1">
        <text>alpha-D-glucose = beta-D-glucose</text>
        <dbReference type="Rhea" id="RHEA:10264"/>
        <dbReference type="ChEBI" id="CHEBI:15903"/>
        <dbReference type="ChEBI" id="CHEBI:17925"/>
        <dbReference type="EC" id="5.1.3.3"/>
    </reaction>
</comment>
<protein>
    <recommendedName>
        <fullName evidence="6">aldose 1-epimerase</fullName>
        <ecNumber evidence="6">5.1.3.3</ecNumber>
    </recommendedName>
</protein>
<dbReference type="UniPathway" id="UPA00242"/>
<comment type="subunit">
    <text evidence="5">Monomer.</text>
</comment>
<evidence type="ECO:0000256" key="3">
    <source>
        <dbReference type="ARBA" id="ARBA00005028"/>
    </source>
</evidence>
<keyword evidence="9 11" id="KW-0413">Isomerase</keyword>
<dbReference type="EMBL" id="VSSQ01021488">
    <property type="protein sequence ID" value="MPM67102.1"/>
    <property type="molecule type" value="Genomic_DNA"/>
</dbReference>
<dbReference type="PANTHER" id="PTHR10091">
    <property type="entry name" value="ALDOSE-1-EPIMERASE"/>
    <property type="match status" value="1"/>
</dbReference>
<comment type="subcellular location">
    <subcellularLocation>
        <location evidence="2">Cytoplasm</location>
    </subcellularLocation>
</comment>
<dbReference type="GO" id="GO:0030246">
    <property type="term" value="F:carbohydrate binding"/>
    <property type="evidence" value="ECO:0007669"/>
    <property type="project" value="InterPro"/>
</dbReference>
<dbReference type="InterPro" id="IPR014718">
    <property type="entry name" value="GH-type_carb-bd"/>
</dbReference>
<reference evidence="11" key="1">
    <citation type="submission" date="2019-08" db="EMBL/GenBank/DDBJ databases">
        <authorList>
            <person name="Kucharzyk K."/>
            <person name="Murdoch R.W."/>
            <person name="Higgins S."/>
            <person name="Loffler F."/>
        </authorList>
    </citation>
    <scope>NUCLEOTIDE SEQUENCE</scope>
</reference>
<comment type="caution">
    <text evidence="11">The sequence shown here is derived from an EMBL/GenBank/DDBJ whole genome shotgun (WGS) entry which is preliminary data.</text>
</comment>
<evidence type="ECO:0000256" key="10">
    <source>
        <dbReference type="ARBA" id="ARBA00023277"/>
    </source>
</evidence>
<dbReference type="CDD" id="cd09019">
    <property type="entry name" value="galactose_mutarotase_like"/>
    <property type="match status" value="1"/>
</dbReference>
<evidence type="ECO:0000313" key="11">
    <source>
        <dbReference type="EMBL" id="MPM67102.1"/>
    </source>
</evidence>
<dbReference type="NCBIfam" id="NF008277">
    <property type="entry name" value="PRK11055.1"/>
    <property type="match status" value="1"/>
</dbReference>
<evidence type="ECO:0000256" key="5">
    <source>
        <dbReference type="ARBA" id="ARBA00011245"/>
    </source>
</evidence>
<evidence type="ECO:0000256" key="9">
    <source>
        <dbReference type="ARBA" id="ARBA00023235"/>
    </source>
</evidence>
<evidence type="ECO:0000256" key="4">
    <source>
        <dbReference type="ARBA" id="ARBA00006206"/>
    </source>
</evidence>
<dbReference type="InterPro" id="IPR047215">
    <property type="entry name" value="Galactose_mutarotase-like"/>
</dbReference>
<dbReference type="FunFam" id="2.70.98.10:FF:000003">
    <property type="entry name" value="Aldose 1-epimerase"/>
    <property type="match status" value="1"/>
</dbReference>
<dbReference type="InterPro" id="IPR008183">
    <property type="entry name" value="Aldose_1/G6P_1-epimerase"/>
</dbReference>
<dbReference type="InterPro" id="IPR011013">
    <property type="entry name" value="Gal_mutarotase_sf_dom"/>
</dbReference>
<name>A0A645BPG5_9ZZZZ</name>
<evidence type="ECO:0000256" key="8">
    <source>
        <dbReference type="ARBA" id="ARBA00022553"/>
    </source>
</evidence>
<keyword evidence="7" id="KW-0963">Cytoplasm</keyword>
<dbReference type="GO" id="GO:0033499">
    <property type="term" value="P:galactose catabolic process via UDP-galactose, Leloir pathway"/>
    <property type="evidence" value="ECO:0007669"/>
    <property type="project" value="TreeGrafter"/>
</dbReference>
<evidence type="ECO:0000256" key="6">
    <source>
        <dbReference type="ARBA" id="ARBA00013185"/>
    </source>
</evidence>
<evidence type="ECO:0000256" key="1">
    <source>
        <dbReference type="ARBA" id="ARBA00001614"/>
    </source>
</evidence>
<dbReference type="InterPro" id="IPR018052">
    <property type="entry name" value="Ald1_epimerase_CS"/>
</dbReference>
<dbReference type="GO" id="GO:0006006">
    <property type="term" value="P:glucose metabolic process"/>
    <property type="evidence" value="ECO:0007669"/>
    <property type="project" value="TreeGrafter"/>
</dbReference>
<dbReference type="GO" id="GO:0005737">
    <property type="term" value="C:cytoplasm"/>
    <property type="evidence" value="ECO:0007669"/>
    <property type="project" value="UniProtKB-SubCell"/>
</dbReference>
<dbReference type="PIRSF" id="PIRSF005096">
    <property type="entry name" value="GALM"/>
    <property type="match status" value="1"/>
</dbReference>
<proteinExistence type="inferred from homology"/>
<dbReference type="GO" id="GO:0004034">
    <property type="term" value="F:aldose 1-epimerase activity"/>
    <property type="evidence" value="ECO:0007669"/>
    <property type="project" value="UniProtKB-EC"/>
</dbReference>
<sequence>MDNLYSKSGLLSSAFVKYIDGKQTGLYVLTNKLGSEATITNYGAKIVSLMTPDKSGALVDVVLGHSSIDECLSSEEPYFGAVCGRTANRIANGKFTLEGKEYKLAVNNGPNSLHGGIKGFNAVVWDIVNVSENSIGLHYLSVDGEEGFPGNLDVNLVYTLTDDNALHIVYKAVTDKTTILNLTNHSYFNLSGEGNPYIGDHILTLNADTYLPTDATAIPYGPAQPVKGTPMDFITPGTIGERINEDFEQLHFGKGYDHTFVLNKQNENEYSYVGVCESPETGIKMEMFTTEPGVQVYTGNWMTGRFSAKNGHRYPERSAVCFETQHYPDSINKPEYPSVVLKPGETFSSRTTYKFSI</sequence>
<evidence type="ECO:0000256" key="2">
    <source>
        <dbReference type="ARBA" id="ARBA00004496"/>
    </source>
</evidence>
<dbReference type="PANTHER" id="PTHR10091:SF0">
    <property type="entry name" value="GALACTOSE MUTAROTASE"/>
    <property type="match status" value="1"/>
</dbReference>
<comment type="pathway">
    <text evidence="3">Carbohydrate metabolism; hexose metabolism.</text>
</comment>
<dbReference type="SUPFAM" id="SSF74650">
    <property type="entry name" value="Galactose mutarotase-like"/>
    <property type="match status" value="1"/>
</dbReference>
<accession>A0A645BPG5</accession>
<dbReference type="InterPro" id="IPR015443">
    <property type="entry name" value="Aldose_1-epimerase"/>
</dbReference>
<comment type="similarity">
    <text evidence="4">Belongs to the aldose epimerase family.</text>
</comment>
<dbReference type="AlphaFoldDB" id="A0A645BPG5"/>
<dbReference type="EC" id="5.1.3.3" evidence="6"/>